<dbReference type="InterPro" id="IPR058163">
    <property type="entry name" value="LysR-type_TF_proteobact-type"/>
</dbReference>
<dbReference type="CDD" id="cd08432">
    <property type="entry name" value="PBP2_GcdR_TrpI_HvrB_AmpR_like"/>
    <property type="match status" value="1"/>
</dbReference>
<keyword evidence="4" id="KW-0804">Transcription</keyword>
<dbReference type="Proteomes" id="UP000770629">
    <property type="component" value="Unassembled WGS sequence"/>
</dbReference>
<evidence type="ECO:0000313" key="7">
    <source>
        <dbReference type="Proteomes" id="UP000770629"/>
    </source>
</evidence>
<evidence type="ECO:0000259" key="5">
    <source>
        <dbReference type="PROSITE" id="PS50931"/>
    </source>
</evidence>
<dbReference type="Pfam" id="PF03466">
    <property type="entry name" value="LysR_substrate"/>
    <property type="match status" value="1"/>
</dbReference>
<comment type="similarity">
    <text evidence="1">Belongs to the LysR transcriptional regulatory family.</text>
</comment>
<gene>
    <name evidence="6" type="ORF">HJB60_04210</name>
</gene>
<dbReference type="InterPro" id="IPR000847">
    <property type="entry name" value="LysR_HTH_N"/>
</dbReference>
<dbReference type="InterPro" id="IPR036388">
    <property type="entry name" value="WH-like_DNA-bd_sf"/>
</dbReference>
<keyword evidence="2" id="KW-0805">Transcription regulation</keyword>
<feature type="domain" description="HTH lysR-type" evidence="5">
    <location>
        <begin position="5"/>
        <end position="62"/>
    </location>
</feature>
<keyword evidence="3" id="KW-0238">DNA-binding</keyword>
<sequence length="309" mass="33995">MPEQPSLRNLQAFEAIGRCGGVTAAARDLGVSAGAISQHVHLIEESLGVKLIERRGRTVELTSWGMLYYQEIAKGFSMIRGAQDVIHRARNADAITLSALPSVASRWIGQRIFEWQEKHPASNIRIVGTDNEPRLGRDVADFRITYGEAIAGHEHFVELFTDWAVPVCSPKLLAGHALERPEDLFSLPRLNIAWDPMYKPPPRWADWAALISAPFSRTDSGLSFTLSSGAIDAAVAGRGIVLAQVSMITDELATKSLVIPFDIRLKLAESYWLAWDRAALHKPHAAAFKTWLVGISREQAKLSAPTVAD</sequence>
<organism evidence="6 7">
    <name type="scientific">Rhizobium lentis</name>
    <dbReference type="NCBI Taxonomy" id="1138194"/>
    <lineage>
        <taxon>Bacteria</taxon>
        <taxon>Pseudomonadati</taxon>
        <taxon>Pseudomonadota</taxon>
        <taxon>Alphaproteobacteria</taxon>
        <taxon>Hyphomicrobiales</taxon>
        <taxon>Rhizobiaceae</taxon>
        <taxon>Rhizobium/Agrobacterium group</taxon>
        <taxon>Rhizobium</taxon>
    </lineage>
</organism>
<dbReference type="Pfam" id="PF00126">
    <property type="entry name" value="HTH_1"/>
    <property type="match status" value="1"/>
</dbReference>
<dbReference type="InterPro" id="IPR036390">
    <property type="entry name" value="WH_DNA-bd_sf"/>
</dbReference>
<name>A0ABS7IEE1_9HYPH</name>
<dbReference type="SUPFAM" id="SSF46785">
    <property type="entry name" value="Winged helix' DNA-binding domain"/>
    <property type="match status" value="1"/>
</dbReference>
<proteinExistence type="inferred from homology"/>
<evidence type="ECO:0000313" key="6">
    <source>
        <dbReference type="EMBL" id="MBX5088380.1"/>
    </source>
</evidence>
<evidence type="ECO:0000256" key="4">
    <source>
        <dbReference type="ARBA" id="ARBA00023163"/>
    </source>
</evidence>
<dbReference type="InterPro" id="IPR005119">
    <property type="entry name" value="LysR_subst-bd"/>
</dbReference>
<keyword evidence="7" id="KW-1185">Reference proteome</keyword>
<evidence type="ECO:0000256" key="3">
    <source>
        <dbReference type="ARBA" id="ARBA00023125"/>
    </source>
</evidence>
<evidence type="ECO:0000256" key="2">
    <source>
        <dbReference type="ARBA" id="ARBA00023015"/>
    </source>
</evidence>
<dbReference type="PANTHER" id="PTHR30537:SF74">
    <property type="entry name" value="HTH-TYPE TRANSCRIPTIONAL REGULATOR TRPI"/>
    <property type="match status" value="1"/>
</dbReference>
<dbReference type="Gene3D" id="3.40.190.10">
    <property type="entry name" value="Periplasmic binding protein-like II"/>
    <property type="match status" value="2"/>
</dbReference>
<dbReference type="EMBL" id="JABDYF010000001">
    <property type="protein sequence ID" value="MBX5088380.1"/>
    <property type="molecule type" value="Genomic_DNA"/>
</dbReference>
<dbReference type="Gene3D" id="1.10.10.10">
    <property type="entry name" value="Winged helix-like DNA-binding domain superfamily/Winged helix DNA-binding domain"/>
    <property type="match status" value="1"/>
</dbReference>
<protein>
    <submittedName>
        <fullName evidence="6">LysR family transcriptional regulator</fullName>
    </submittedName>
</protein>
<dbReference type="SUPFAM" id="SSF53850">
    <property type="entry name" value="Periplasmic binding protein-like II"/>
    <property type="match status" value="1"/>
</dbReference>
<dbReference type="PROSITE" id="PS50931">
    <property type="entry name" value="HTH_LYSR"/>
    <property type="match status" value="1"/>
</dbReference>
<dbReference type="PANTHER" id="PTHR30537">
    <property type="entry name" value="HTH-TYPE TRANSCRIPTIONAL REGULATOR"/>
    <property type="match status" value="1"/>
</dbReference>
<evidence type="ECO:0000256" key="1">
    <source>
        <dbReference type="ARBA" id="ARBA00009437"/>
    </source>
</evidence>
<comment type="caution">
    <text evidence="6">The sequence shown here is derived from an EMBL/GenBank/DDBJ whole genome shotgun (WGS) entry which is preliminary data.</text>
</comment>
<accession>A0ABS7IEE1</accession>
<reference evidence="6 7" key="1">
    <citation type="submission" date="2020-04" db="EMBL/GenBank/DDBJ databases">
        <title>Global-level population genomics: horizontal gene transfer, symbiosis and evolution in Rhizobia.</title>
        <authorList>
            <person name="Gai Y."/>
        </authorList>
    </citation>
    <scope>NUCLEOTIDE SEQUENCE [LARGE SCALE GENOMIC DNA]</scope>
    <source>
        <strain evidence="6 7">BLR33</strain>
    </source>
</reference>